<name>A0A839ELL0_9HYPH</name>
<protein>
    <submittedName>
        <fullName evidence="5">Putative oxidoreductase</fullName>
        <ecNumber evidence="5">1.-.-.-</ecNumber>
    </submittedName>
</protein>
<evidence type="ECO:0000259" key="4">
    <source>
        <dbReference type="SMART" id="SM00822"/>
    </source>
</evidence>
<keyword evidence="2 5" id="KW-0560">Oxidoreductase</keyword>
<evidence type="ECO:0000313" key="6">
    <source>
        <dbReference type="Proteomes" id="UP000549052"/>
    </source>
</evidence>
<dbReference type="InterPro" id="IPR002347">
    <property type="entry name" value="SDR_fam"/>
</dbReference>
<dbReference type="Gene3D" id="3.40.50.720">
    <property type="entry name" value="NAD(P)-binding Rossmann-like Domain"/>
    <property type="match status" value="1"/>
</dbReference>
<evidence type="ECO:0000313" key="5">
    <source>
        <dbReference type="EMBL" id="MBA8879168.1"/>
    </source>
</evidence>
<feature type="domain" description="Ketoreductase" evidence="4">
    <location>
        <begin position="6"/>
        <end position="186"/>
    </location>
</feature>
<dbReference type="InterPro" id="IPR036291">
    <property type="entry name" value="NAD(P)-bd_dom_sf"/>
</dbReference>
<dbReference type="PRINTS" id="PR00080">
    <property type="entry name" value="SDRFAMILY"/>
</dbReference>
<sequence length="245" mass="26504">MRLTQNTILITGGATGIGLALARRLFEKGNQVIVCGRSEAALLSAQNELPGLITRICDVADTDSRRSMVEWLKTNYPSLNVVVNNAGVQHRRDFNNDPAIETLDQEVAINLTAPIHLIAELLPMLRQQEQAVLINISSGLAFSPMADVPVYCATKAAIHSFTLSLRHQLKSTGIRVVEIAPPIVDTDLGGGTRSGGTTSRIMVSPEEFATEALAQLKAGKDEVLVGVSADTRRMGETLFERMNSR</sequence>
<dbReference type="PRINTS" id="PR00081">
    <property type="entry name" value="GDHRDH"/>
</dbReference>
<evidence type="ECO:0000256" key="3">
    <source>
        <dbReference type="RuleBase" id="RU000363"/>
    </source>
</evidence>
<comment type="similarity">
    <text evidence="1 3">Belongs to the short-chain dehydrogenases/reductases (SDR) family.</text>
</comment>
<dbReference type="PANTHER" id="PTHR44196:SF1">
    <property type="entry name" value="DEHYDROGENASE_REDUCTASE SDR FAMILY MEMBER 7B"/>
    <property type="match status" value="1"/>
</dbReference>
<dbReference type="AlphaFoldDB" id="A0A839ELL0"/>
<dbReference type="CDD" id="cd05370">
    <property type="entry name" value="SDR_c2"/>
    <property type="match status" value="1"/>
</dbReference>
<dbReference type="EC" id="1.-.-.-" evidence="5"/>
<dbReference type="InterPro" id="IPR057326">
    <property type="entry name" value="KR_dom"/>
</dbReference>
<dbReference type="Proteomes" id="UP000549052">
    <property type="component" value="Unassembled WGS sequence"/>
</dbReference>
<dbReference type="PROSITE" id="PS00061">
    <property type="entry name" value="ADH_SHORT"/>
    <property type="match status" value="1"/>
</dbReference>
<dbReference type="PANTHER" id="PTHR44196">
    <property type="entry name" value="DEHYDROGENASE/REDUCTASE SDR FAMILY MEMBER 7B"/>
    <property type="match status" value="1"/>
</dbReference>
<dbReference type="RefSeq" id="WP_182549815.1">
    <property type="nucleotide sequence ID" value="NZ_JACGXN010000003.1"/>
</dbReference>
<accession>A0A839ELL0</accession>
<proteinExistence type="inferred from homology"/>
<dbReference type="GO" id="GO:0016020">
    <property type="term" value="C:membrane"/>
    <property type="evidence" value="ECO:0007669"/>
    <property type="project" value="TreeGrafter"/>
</dbReference>
<comment type="caution">
    <text evidence="5">The sequence shown here is derived from an EMBL/GenBank/DDBJ whole genome shotgun (WGS) entry which is preliminary data.</text>
</comment>
<evidence type="ECO:0000256" key="1">
    <source>
        <dbReference type="ARBA" id="ARBA00006484"/>
    </source>
</evidence>
<evidence type="ECO:0000256" key="2">
    <source>
        <dbReference type="ARBA" id="ARBA00023002"/>
    </source>
</evidence>
<dbReference type="InterPro" id="IPR020904">
    <property type="entry name" value="Sc_DH/Rdtase_CS"/>
</dbReference>
<dbReference type="SMART" id="SM00822">
    <property type="entry name" value="PKS_KR"/>
    <property type="match status" value="1"/>
</dbReference>
<keyword evidence="6" id="KW-1185">Reference proteome</keyword>
<dbReference type="GO" id="GO:0016491">
    <property type="term" value="F:oxidoreductase activity"/>
    <property type="evidence" value="ECO:0007669"/>
    <property type="project" value="UniProtKB-KW"/>
</dbReference>
<dbReference type="EMBL" id="JACGXN010000003">
    <property type="protein sequence ID" value="MBA8879168.1"/>
    <property type="molecule type" value="Genomic_DNA"/>
</dbReference>
<organism evidence="5 6">
    <name type="scientific">Phyllobacterium myrsinacearum</name>
    <dbReference type="NCBI Taxonomy" id="28101"/>
    <lineage>
        <taxon>Bacteria</taxon>
        <taxon>Pseudomonadati</taxon>
        <taxon>Pseudomonadota</taxon>
        <taxon>Alphaproteobacteria</taxon>
        <taxon>Hyphomicrobiales</taxon>
        <taxon>Phyllobacteriaceae</taxon>
        <taxon>Phyllobacterium</taxon>
    </lineage>
</organism>
<reference evidence="5 6" key="1">
    <citation type="submission" date="2020-07" db="EMBL/GenBank/DDBJ databases">
        <title>Genomic Encyclopedia of Type Strains, Phase IV (KMG-V): Genome sequencing to study the core and pangenomes of soil and plant-associated prokaryotes.</title>
        <authorList>
            <person name="Whitman W."/>
        </authorList>
    </citation>
    <scope>NUCLEOTIDE SEQUENCE [LARGE SCALE GENOMIC DNA]</scope>
    <source>
        <strain evidence="5 6">AN3</strain>
    </source>
</reference>
<gene>
    <name evidence="5" type="ORF">FHW16_002886</name>
</gene>
<dbReference type="Pfam" id="PF00106">
    <property type="entry name" value="adh_short"/>
    <property type="match status" value="1"/>
</dbReference>
<dbReference type="SUPFAM" id="SSF51735">
    <property type="entry name" value="NAD(P)-binding Rossmann-fold domains"/>
    <property type="match status" value="1"/>
</dbReference>